<keyword evidence="3" id="KW-0342">GTP-binding</keyword>
<dbReference type="GO" id="GO:0005739">
    <property type="term" value="C:mitochondrion"/>
    <property type="evidence" value="ECO:0007669"/>
    <property type="project" value="TreeGrafter"/>
</dbReference>
<evidence type="ECO:0000259" key="4">
    <source>
        <dbReference type="PROSITE" id="PS51710"/>
    </source>
</evidence>
<evidence type="ECO:0000313" key="6">
    <source>
        <dbReference type="EMBL" id="KIO30274.1"/>
    </source>
</evidence>
<feature type="domain" description="Obg" evidence="5">
    <location>
        <begin position="67"/>
        <end position="304"/>
    </location>
</feature>
<sequence length="544" mass="60174">MILLEYVTHRASVVHPATWGRFSRHATFGQASDIKPWPKHARTLASTQPDVTKRAKAVEHKRRQQGQTFLDHLIVDVRSGKGGDGAVAFHREKFKPNGPPSGGNGGQGGSVYIVCDSSIGSLVGIPKQIRAAKGSKGLGTYRHGKNAKDTIIRVPVGTVVREVTDTERRAKTKEEVLEDMLEGLDDDEKDKKLRDLRWVHYPMHTEENEGSDFFKEAENALLREERAVERERKQERQYYGDSSDLHLDLTSPTAEGSQGHLVARGGSGGFGNPHFLTLTNRSPKWATRGKEGDWITLELELKLLADIGLVGFPNAGKSTLLRALTRSQAEVAPYAFTTLNPQVGTVRVWEDGEFDGDGSNVIEDSWLKREKDREGMDAGLIPENKLFASRLGGELYRFTIADNPGLIAGASENVGLGHSFLRSIERSLALVYVVDFSGEAPWDELRILKNELETYKAGLSRRARMVLANKADKLDDSDPDAVNEAKVKLEKLKSFVDSELSEEGVSVDVVPVSGKFKVNLEAAVERMGRYVKEAREMEAETEGE</sequence>
<dbReference type="CDD" id="cd01898">
    <property type="entry name" value="Obg"/>
    <property type="match status" value="1"/>
</dbReference>
<dbReference type="InterPro" id="IPR036726">
    <property type="entry name" value="GTP1_OBG_dom_sf"/>
</dbReference>
<dbReference type="PANTHER" id="PTHR11702">
    <property type="entry name" value="DEVELOPMENTALLY REGULATED GTP-BINDING PROTEIN-RELATED"/>
    <property type="match status" value="1"/>
</dbReference>
<proteinExistence type="inferred from homology"/>
<dbReference type="FunFam" id="2.70.210.12:FF:000001">
    <property type="entry name" value="GTPase Obg"/>
    <property type="match status" value="1"/>
</dbReference>
<organism evidence="6 7">
    <name type="scientific">Tulasnella calospora MUT 4182</name>
    <dbReference type="NCBI Taxonomy" id="1051891"/>
    <lineage>
        <taxon>Eukaryota</taxon>
        <taxon>Fungi</taxon>
        <taxon>Dikarya</taxon>
        <taxon>Basidiomycota</taxon>
        <taxon>Agaricomycotina</taxon>
        <taxon>Agaricomycetes</taxon>
        <taxon>Cantharellales</taxon>
        <taxon>Tulasnellaceae</taxon>
        <taxon>Tulasnella</taxon>
    </lineage>
</organism>
<keyword evidence="7" id="KW-1185">Reference proteome</keyword>
<evidence type="ECO:0000256" key="2">
    <source>
        <dbReference type="ARBA" id="ARBA00022741"/>
    </source>
</evidence>
<comment type="similarity">
    <text evidence="1">Belongs to the TRAFAC class OBG-HflX-like GTPase superfamily. OBG GTPase family.</text>
</comment>
<dbReference type="InterPro" id="IPR031167">
    <property type="entry name" value="G_OBG"/>
</dbReference>
<dbReference type="HOGENOM" id="CLU_011747_2_6_1"/>
<dbReference type="Pfam" id="PF01018">
    <property type="entry name" value="GTP1_OBG"/>
    <property type="match status" value="2"/>
</dbReference>
<reference evidence="7" key="2">
    <citation type="submission" date="2015-01" db="EMBL/GenBank/DDBJ databases">
        <title>Evolutionary Origins and Diversification of the Mycorrhizal Mutualists.</title>
        <authorList>
            <consortium name="DOE Joint Genome Institute"/>
            <consortium name="Mycorrhizal Genomics Consortium"/>
            <person name="Kohler A."/>
            <person name="Kuo A."/>
            <person name="Nagy L.G."/>
            <person name="Floudas D."/>
            <person name="Copeland A."/>
            <person name="Barry K.W."/>
            <person name="Cichocki N."/>
            <person name="Veneault-Fourrey C."/>
            <person name="LaButti K."/>
            <person name="Lindquist E.A."/>
            <person name="Lipzen A."/>
            <person name="Lundell T."/>
            <person name="Morin E."/>
            <person name="Murat C."/>
            <person name="Riley R."/>
            <person name="Ohm R."/>
            <person name="Sun H."/>
            <person name="Tunlid A."/>
            <person name="Henrissat B."/>
            <person name="Grigoriev I.V."/>
            <person name="Hibbett D.S."/>
            <person name="Martin F."/>
        </authorList>
    </citation>
    <scope>NUCLEOTIDE SEQUENCE [LARGE SCALE GENOMIC DNA]</scope>
    <source>
        <strain evidence="7">MUT 4182</strain>
    </source>
</reference>
<dbReference type="Proteomes" id="UP000054248">
    <property type="component" value="Unassembled WGS sequence"/>
</dbReference>
<dbReference type="STRING" id="1051891.A0A0C3QRA9"/>
<dbReference type="Pfam" id="PF01926">
    <property type="entry name" value="MMR_HSR1"/>
    <property type="match status" value="1"/>
</dbReference>
<dbReference type="Gene3D" id="2.70.210.12">
    <property type="entry name" value="GTP1/OBG domain"/>
    <property type="match status" value="1"/>
</dbReference>
<dbReference type="AlphaFoldDB" id="A0A0C3QRA9"/>
<evidence type="ECO:0000256" key="1">
    <source>
        <dbReference type="ARBA" id="ARBA00007699"/>
    </source>
</evidence>
<dbReference type="SUPFAM" id="SSF82051">
    <property type="entry name" value="Obg GTP-binding protein N-terminal domain"/>
    <property type="match status" value="1"/>
</dbReference>
<dbReference type="InterPro" id="IPR006169">
    <property type="entry name" value="GTP1_OBG_dom"/>
</dbReference>
<evidence type="ECO:0000256" key="3">
    <source>
        <dbReference type="ARBA" id="ARBA00023134"/>
    </source>
</evidence>
<evidence type="ECO:0008006" key="8">
    <source>
        <dbReference type="Google" id="ProtNLM"/>
    </source>
</evidence>
<gene>
    <name evidence="6" type="ORF">M407DRAFT_157311</name>
</gene>
<dbReference type="PROSITE" id="PS51883">
    <property type="entry name" value="OBG"/>
    <property type="match status" value="1"/>
</dbReference>
<keyword evidence="2" id="KW-0547">Nucleotide-binding</keyword>
<dbReference type="EMBL" id="KN822974">
    <property type="protein sequence ID" value="KIO30274.1"/>
    <property type="molecule type" value="Genomic_DNA"/>
</dbReference>
<evidence type="ECO:0000259" key="5">
    <source>
        <dbReference type="PROSITE" id="PS51883"/>
    </source>
</evidence>
<name>A0A0C3QRA9_9AGAM</name>
<reference evidence="6 7" key="1">
    <citation type="submission" date="2014-04" db="EMBL/GenBank/DDBJ databases">
        <authorList>
            <consortium name="DOE Joint Genome Institute"/>
            <person name="Kuo A."/>
            <person name="Girlanda M."/>
            <person name="Perotto S."/>
            <person name="Kohler A."/>
            <person name="Nagy L.G."/>
            <person name="Floudas D."/>
            <person name="Copeland A."/>
            <person name="Barry K.W."/>
            <person name="Cichocki N."/>
            <person name="Veneault-Fourrey C."/>
            <person name="LaButti K."/>
            <person name="Lindquist E.A."/>
            <person name="Lipzen A."/>
            <person name="Lundell T."/>
            <person name="Morin E."/>
            <person name="Murat C."/>
            <person name="Sun H."/>
            <person name="Tunlid A."/>
            <person name="Henrissat B."/>
            <person name="Grigoriev I.V."/>
            <person name="Hibbett D.S."/>
            <person name="Martin F."/>
            <person name="Nordberg H.P."/>
            <person name="Cantor M.N."/>
            <person name="Hua S.X."/>
        </authorList>
    </citation>
    <scope>NUCLEOTIDE SEQUENCE [LARGE SCALE GENOMIC DNA]</scope>
    <source>
        <strain evidence="6 7">MUT 4182</strain>
    </source>
</reference>
<protein>
    <recommendedName>
        <fullName evidence="8">OBG-type G domain-containing protein</fullName>
    </recommendedName>
</protein>
<dbReference type="GO" id="GO:0003924">
    <property type="term" value="F:GTPase activity"/>
    <property type="evidence" value="ECO:0007669"/>
    <property type="project" value="InterPro"/>
</dbReference>
<dbReference type="InterPro" id="IPR045086">
    <property type="entry name" value="OBG_GTPase"/>
</dbReference>
<dbReference type="GO" id="GO:0042254">
    <property type="term" value="P:ribosome biogenesis"/>
    <property type="evidence" value="ECO:0007669"/>
    <property type="project" value="UniProtKB-UniRule"/>
</dbReference>
<dbReference type="SUPFAM" id="SSF52540">
    <property type="entry name" value="P-loop containing nucleoside triphosphate hydrolases"/>
    <property type="match status" value="1"/>
</dbReference>
<dbReference type="InterPro" id="IPR006073">
    <property type="entry name" value="GTP-bd"/>
</dbReference>
<dbReference type="OrthoDB" id="347018at2759"/>
<feature type="domain" description="OBG-type G" evidence="4">
    <location>
        <begin position="305"/>
        <end position="532"/>
    </location>
</feature>
<dbReference type="Gene3D" id="3.40.50.300">
    <property type="entry name" value="P-loop containing nucleotide triphosphate hydrolases"/>
    <property type="match status" value="1"/>
</dbReference>
<dbReference type="PANTHER" id="PTHR11702:SF31">
    <property type="entry name" value="MITOCHONDRIAL RIBOSOME-ASSOCIATED GTPASE 2"/>
    <property type="match status" value="1"/>
</dbReference>
<evidence type="ECO:0000313" key="7">
    <source>
        <dbReference type="Proteomes" id="UP000054248"/>
    </source>
</evidence>
<dbReference type="PROSITE" id="PS51710">
    <property type="entry name" value="G_OBG"/>
    <property type="match status" value="1"/>
</dbReference>
<dbReference type="PRINTS" id="PR00326">
    <property type="entry name" value="GTP1OBG"/>
</dbReference>
<accession>A0A0C3QRA9</accession>
<dbReference type="GO" id="GO:0005525">
    <property type="term" value="F:GTP binding"/>
    <property type="evidence" value="ECO:0007669"/>
    <property type="project" value="UniProtKB-KW"/>
</dbReference>
<dbReference type="InterPro" id="IPR027417">
    <property type="entry name" value="P-loop_NTPase"/>
</dbReference>